<dbReference type="VEuPathDB" id="GiardiaDB:GL50581_4206"/>
<dbReference type="Pfam" id="PF04502">
    <property type="entry name" value="Saf4_Yju2"/>
    <property type="match status" value="1"/>
</dbReference>
<dbReference type="GO" id="GO:0000398">
    <property type="term" value="P:mRNA splicing, via spliceosome"/>
    <property type="evidence" value="ECO:0007669"/>
    <property type="project" value="InterPro"/>
</dbReference>
<protein>
    <submittedName>
        <fullName evidence="1">Uncharacterized protein</fullName>
    </submittedName>
</protein>
<sequence length="146" mass="16247">MVRAALPLALKCNTCEQTIARGKKLYMQKKGNKQDLIFMFKCPHCSTVLSFVASIADGCYLPGEGATQVGMVAREHAAEQPPPKRLSDELLLSTATSKNLKLNEEHVMREYVRQFTMLQRAASQGDSGELANLDVRYRALSFLDHS</sequence>
<evidence type="ECO:0000313" key="2">
    <source>
        <dbReference type="Proteomes" id="UP000002488"/>
    </source>
</evidence>
<evidence type="ECO:0000313" key="1">
    <source>
        <dbReference type="EMBL" id="EES98576.1"/>
    </source>
</evidence>
<proteinExistence type="predicted"/>
<dbReference type="OMA" id="SIADGCY"/>
<organism evidence="1 2">
    <name type="scientific">Giardia intestinalis (strain ATCC 50581 / GS clone H7)</name>
    <name type="common">Giardia lamblia</name>
    <dbReference type="NCBI Taxonomy" id="598745"/>
    <lineage>
        <taxon>Eukaryota</taxon>
        <taxon>Metamonada</taxon>
        <taxon>Diplomonadida</taxon>
        <taxon>Hexamitidae</taxon>
        <taxon>Giardiinae</taxon>
        <taxon>Giardia</taxon>
    </lineage>
</organism>
<dbReference type="AlphaFoldDB" id="C6LZH5"/>
<dbReference type="InterPro" id="IPR007590">
    <property type="entry name" value="Saf4/Yju2"/>
</dbReference>
<comment type="caution">
    <text evidence="1">The sequence shown here is derived from an EMBL/GenBank/DDBJ whole genome shotgun (WGS) entry which is preliminary data.</text>
</comment>
<gene>
    <name evidence="1" type="ORF">GL50581_4206</name>
</gene>
<dbReference type="Proteomes" id="UP000002488">
    <property type="component" value="Unassembled WGS sequence"/>
</dbReference>
<accession>C6LZH5</accession>
<reference evidence="1 2" key="1">
    <citation type="journal article" date="2009" name="PLoS Pathog.">
        <title>Draft genome sequencing of giardia intestinalis assemblage B isolate GS: is human giardiasis caused by two different species?</title>
        <authorList>
            <person name="Franzen O."/>
            <person name="Jerlstrom-Hultqvist J."/>
            <person name="Castro E."/>
            <person name="Sherwood E."/>
            <person name="Ankarklev J."/>
            <person name="Reiner D.S."/>
            <person name="Palm D."/>
            <person name="Andersson J.O."/>
            <person name="Andersson B."/>
            <person name="Svard S.G."/>
        </authorList>
    </citation>
    <scope>NUCLEOTIDE SEQUENCE [LARGE SCALE GENOMIC DNA]</scope>
    <source>
        <strain evidence="2">ATCC 50581 / GS clone H7</strain>
    </source>
</reference>
<name>C6LZH5_GIAIB</name>
<dbReference type="EMBL" id="ACGJ01002923">
    <property type="protein sequence ID" value="EES98576.1"/>
    <property type="molecule type" value="Genomic_DNA"/>
</dbReference>
<dbReference type="OrthoDB" id="674963at2759"/>